<accession>A0A8H7VHM5</accession>
<dbReference type="PANTHER" id="PTHR46579:SF2">
    <property type="entry name" value="C2H2-TYPE DOMAIN-CONTAINING PROTEIN"/>
    <property type="match status" value="1"/>
</dbReference>
<organism evidence="1 2">
    <name type="scientific">Circinella minor</name>
    <dbReference type="NCBI Taxonomy" id="1195481"/>
    <lineage>
        <taxon>Eukaryota</taxon>
        <taxon>Fungi</taxon>
        <taxon>Fungi incertae sedis</taxon>
        <taxon>Mucoromycota</taxon>
        <taxon>Mucoromycotina</taxon>
        <taxon>Mucoromycetes</taxon>
        <taxon>Mucorales</taxon>
        <taxon>Lichtheimiaceae</taxon>
        <taxon>Circinella</taxon>
    </lineage>
</organism>
<reference evidence="1 2" key="1">
    <citation type="submission" date="2020-12" db="EMBL/GenBank/DDBJ databases">
        <title>Metabolic potential, ecology and presence of endohyphal bacteria is reflected in genomic diversity of Mucoromycotina.</title>
        <authorList>
            <person name="Muszewska A."/>
            <person name="Okrasinska A."/>
            <person name="Steczkiewicz K."/>
            <person name="Drgas O."/>
            <person name="Orlowska M."/>
            <person name="Perlinska-Lenart U."/>
            <person name="Aleksandrzak-Piekarczyk T."/>
            <person name="Szatraj K."/>
            <person name="Zielenkiewicz U."/>
            <person name="Pilsyk S."/>
            <person name="Malc E."/>
            <person name="Mieczkowski P."/>
            <person name="Kruszewska J.S."/>
            <person name="Biernat P."/>
            <person name="Pawlowska J."/>
        </authorList>
    </citation>
    <scope>NUCLEOTIDE SEQUENCE [LARGE SCALE GENOMIC DNA]</scope>
    <source>
        <strain evidence="1 2">CBS 142.35</strain>
    </source>
</reference>
<dbReference type="PANTHER" id="PTHR46579">
    <property type="entry name" value="F5/8 TYPE C DOMAIN-CONTAINING PROTEIN-RELATED"/>
    <property type="match status" value="1"/>
</dbReference>
<comment type="caution">
    <text evidence="1">The sequence shown here is derived from an EMBL/GenBank/DDBJ whole genome shotgun (WGS) entry which is preliminary data.</text>
</comment>
<keyword evidence="2" id="KW-1185">Reference proteome</keyword>
<protein>
    <recommendedName>
        <fullName evidence="3">Transposase domain-containing protein</fullName>
    </recommendedName>
</protein>
<dbReference type="Pfam" id="PF02992">
    <property type="entry name" value="Transposase_21"/>
    <property type="match status" value="1"/>
</dbReference>
<evidence type="ECO:0008006" key="3">
    <source>
        <dbReference type="Google" id="ProtNLM"/>
    </source>
</evidence>
<dbReference type="Proteomes" id="UP000646827">
    <property type="component" value="Unassembled WGS sequence"/>
</dbReference>
<proteinExistence type="predicted"/>
<name>A0A8H7VHM5_9FUNG</name>
<gene>
    <name evidence="1" type="ORF">INT45_013890</name>
</gene>
<dbReference type="InterPro" id="IPR004242">
    <property type="entry name" value="Transposase_21"/>
</dbReference>
<evidence type="ECO:0000313" key="2">
    <source>
        <dbReference type="Proteomes" id="UP000646827"/>
    </source>
</evidence>
<evidence type="ECO:0000313" key="1">
    <source>
        <dbReference type="EMBL" id="KAG2216818.1"/>
    </source>
</evidence>
<dbReference type="AlphaFoldDB" id="A0A8H7VHM5"/>
<sequence length="751" mass="86447">MEDNRNDRLVACFCRQCGLTNNGFQMVTARVREYHEDRSLREYTFNRFSHNVSAIVANIEANTQSETGSPISLSPDANMDIDIGDFIIDDAPAPAPSPDAVSSHRLVPFNNEDEVFAVDDDEFVNGELNDNEVINAEDLEFGNDGDIENDVANHDQGTYLDPLPATTPEIYTYQHPLILVVIFLVLFQLHFVSEHLSSIIINFCIVLLQDIYPTASIPTSLATLRRITGFSTLTDSLRKYVSCPRCHSLFLLADPNCPRTCTNDDIRYPNSCQNVLFRTIGNHWKPVKEYSYQPLSSSITRLFMRPSFEAKIEEWRSRSRVADTFYDVFDGDMWREFADRDGHQFVAELQQLLLTLNVDWFGPFENSTYSCGAIYLTVNNLPRSERFKTENVILVGVMPGPREASTSDINHYLRPMVDELLGWYNGKRIVTAEHPDGVRVRLALLNVACDIPAARKVSGFTSHASRCGCHKCHRQFSVFPGTTNLDYSGFDIDNWISRTMEDNREHAEQWRHAETMAERRERERQNGIRWSELHRLQYFDPVRCTIVDPMHNLFLGTAKRMTKVWLSRGFITDTDLQHMQVLTDGILLPPDYVSLKRKIVSGQGFSYMTADDWKSWCIVYSPVVLHGHLERRYLENWLKFVDACRLMVKPSITIDEIQEAATLIHQFCTGVESLYGAEEITPNMHLHMHLDVMIEDFGPLYAYWLFSFERYNGYLKEIDTNQKDSFEATFMKRFLQKTGARDFVRSFEAPN</sequence>
<dbReference type="OrthoDB" id="2288984at2759"/>
<dbReference type="EMBL" id="JAEPRB010000357">
    <property type="protein sequence ID" value="KAG2216818.1"/>
    <property type="molecule type" value="Genomic_DNA"/>
</dbReference>